<evidence type="ECO:0000256" key="6">
    <source>
        <dbReference type="ARBA" id="ARBA00022833"/>
    </source>
</evidence>
<feature type="compositionally biased region" description="Polar residues" evidence="9">
    <location>
        <begin position="56"/>
        <end position="74"/>
    </location>
</feature>
<dbReference type="Pfam" id="PF01096">
    <property type="entry name" value="Zn_ribbon_TFIIS"/>
    <property type="match status" value="1"/>
</dbReference>
<name>A0AA86SDZ9_9FABA</name>
<dbReference type="GO" id="GO:0003676">
    <property type="term" value="F:nucleic acid binding"/>
    <property type="evidence" value="ECO:0007669"/>
    <property type="project" value="InterPro"/>
</dbReference>
<dbReference type="GO" id="GO:0003899">
    <property type="term" value="F:DNA-directed RNA polymerase activity"/>
    <property type="evidence" value="ECO:0007669"/>
    <property type="project" value="InterPro"/>
</dbReference>
<evidence type="ECO:0000256" key="3">
    <source>
        <dbReference type="ARBA" id="ARBA00022478"/>
    </source>
</evidence>
<dbReference type="PANTHER" id="PTHR11239:SF14">
    <property type="entry name" value="DNA-DIRECTED RNA POLYMERASE I SUBUNIT RPA12"/>
    <property type="match status" value="1"/>
</dbReference>
<dbReference type="PROSITE" id="PS51133">
    <property type="entry name" value="ZF_TFIIS_2"/>
    <property type="match status" value="1"/>
</dbReference>
<sequence>MAKNGERSRTSEVEGRSETQGLGIPLPPFFLNHSPRPPELLPHTCLTSLPSPPALHTTTNSPSSSLTHPRPTPSLTLAQLTQPIACHLGPQATLQLKLPRTIETPAPRRANHQAPALIFAPSTPKPTASHPQARFASSSALHIKRCVSPTKSTAFCDAMASSRLDFLFCHLCGTMLTVPSTQYAQCPLCKTRRAIQDIRDKEISYTIYAEDIRRELGMEIIEEQKVQLSKVNKKCEKCGHDEANFYTRQMRSADEGQTTFYTCTRCGHQSQEN</sequence>
<keyword evidence="5 8" id="KW-0863">Zinc-finger</keyword>
<dbReference type="InterPro" id="IPR034004">
    <property type="entry name" value="Zn_ribbon_RPA12_C"/>
</dbReference>
<dbReference type="GO" id="GO:0005736">
    <property type="term" value="C:RNA polymerase I complex"/>
    <property type="evidence" value="ECO:0007669"/>
    <property type="project" value="TreeGrafter"/>
</dbReference>
<keyword evidence="7" id="KW-0539">Nucleus</keyword>
<evidence type="ECO:0000256" key="9">
    <source>
        <dbReference type="SAM" id="MobiDB-lite"/>
    </source>
</evidence>
<feature type="domain" description="TFIIS-type" evidence="10">
    <location>
        <begin position="231"/>
        <end position="271"/>
    </location>
</feature>
<keyword evidence="3" id="KW-0804">Transcription</keyword>
<evidence type="ECO:0000313" key="12">
    <source>
        <dbReference type="Proteomes" id="UP001189624"/>
    </source>
</evidence>
<dbReference type="Gene3D" id="2.20.25.10">
    <property type="match status" value="1"/>
</dbReference>
<dbReference type="InterPro" id="IPR012164">
    <property type="entry name" value="Rpa12/Rpb9/Rpc10/TFS"/>
</dbReference>
<keyword evidence="3" id="KW-0240">DNA-directed RNA polymerase</keyword>
<accession>A0AA86SDZ9</accession>
<keyword evidence="12" id="KW-1185">Reference proteome</keyword>
<proteinExistence type="predicted"/>
<dbReference type="SMART" id="SM00440">
    <property type="entry name" value="ZnF_C2C2"/>
    <property type="match status" value="1"/>
</dbReference>
<evidence type="ECO:0000256" key="2">
    <source>
        <dbReference type="ARBA" id="ARBA00018784"/>
    </source>
</evidence>
<comment type="subcellular location">
    <subcellularLocation>
        <location evidence="1">Nucleus</location>
        <location evidence="1">Nucleolus</location>
    </subcellularLocation>
</comment>
<evidence type="ECO:0000313" key="11">
    <source>
        <dbReference type="EMBL" id="CAJ1894337.1"/>
    </source>
</evidence>
<evidence type="ECO:0000259" key="10">
    <source>
        <dbReference type="PROSITE" id="PS51133"/>
    </source>
</evidence>
<evidence type="ECO:0000256" key="1">
    <source>
        <dbReference type="ARBA" id="ARBA00004604"/>
    </source>
</evidence>
<organism evidence="11 12">
    <name type="scientific">Sphenostylis stenocarpa</name>
    <dbReference type="NCBI Taxonomy" id="92480"/>
    <lineage>
        <taxon>Eukaryota</taxon>
        <taxon>Viridiplantae</taxon>
        <taxon>Streptophyta</taxon>
        <taxon>Embryophyta</taxon>
        <taxon>Tracheophyta</taxon>
        <taxon>Spermatophyta</taxon>
        <taxon>Magnoliopsida</taxon>
        <taxon>eudicotyledons</taxon>
        <taxon>Gunneridae</taxon>
        <taxon>Pentapetalae</taxon>
        <taxon>rosids</taxon>
        <taxon>fabids</taxon>
        <taxon>Fabales</taxon>
        <taxon>Fabaceae</taxon>
        <taxon>Papilionoideae</taxon>
        <taxon>50 kb inversion clade</taxon>
        <taxon>NPAAA clade</taxon>
        <taxon>indigoferoid/millettioid clade</taxon>
        <taxon>Phaseoleae</taxon>
        <taxon>Sphenostylis</taxon>
    </lineage>
</organism>
<keyword evidence="6" id="KW-0862">Zinc</keyword>
<dbReference type="FunFam" id="2.20.25.10:FF:000050">
    <property type="entry name" value="DNA-directed RNA polymerase subunit"/>
    <property type="match status" value="1"/>
</dbReference>
<dbReference type="GO" id="GO:0008270">
    <property type="term" value="F:zinc ion binding"/>
    <property type="evidence" value="ECO:0007669"/>
    <property type="project" value="UniProtKB-KW"/>
</dbReference>
<dbReference type="Proteomes" id="UP001189624">
    <property type="component" value="Chromosome 1"/>
</dbReference>
<dbReference type="SUPFAM" id="SSF57783">
    <property type="entry name" value="Zinc beta-ribbon"/>
    <property type="match status" value="1"/>
</dbReference>
<evidence type="ECO:0000256" key="8">
    <source>
        <dbReference type="PROSITE-ProRule" id="PRU00472"/>
    </source>
</evidence>
<dbReference type="EMBL" id="OY731398">
    <property type="protein sequence ID" value="CAJ1894337.1"/>
    <property type="molecule type" value="Genomic_DNA"/>
</dbReference>
<dbReference type="AlphaFoldDB" id="A0AA86SDZ9"/>
<protein>
    <recommendedName>
        <fullName evidence="2">DNA-directed RNA polymerase I subunit RPA12</fullName>
    </recommendedName>
</protein>
<keyword evidence="4" id="KW-0479">Metal-binding</keyword>
<dbReference type="InterPro" id="IPR001222">
    <property type="entry name" value="Znf_TFIIS"/>
</dbReference>
<feature type="region of interest" description="Disordered" evidence="9">
    <location>
        <begin position="1"/>
        <end position="74"/>
    </location>
</feature>
<evidence type="ECO:0000256" key="5">
    <source>
        <dbReference type="ARBA" id="ARBA00022771"/>
    </source>
</evidence>
<dbReference type="PANTHER" id="PTHR11239">
    <property type="entry name" value="DNA-DIRECTED RNA POLYMERASE"/>
    <property type="match status" value="1"/>
</dbReference>
<evidence type="ECO:0000256" key="4">
    <source>
        <dbReference type="ARBA" id="ARBA00022723"/>
    </source>
</evidence>
<dbReference type="GO" id="GO:0006363">
    <property type="term" value="P:termination of RNA polymerase I transcription"/>
    <property type="evidence" value="ECO:0007669"/>
    <property type="project" value="TreeGrafter"/>
</dbReference>
<evidence type="ECO:0000256" key="7">
    <source>
        <dbReference type="ARBA" id="ARBA00023242"/>
    </source>
</evidence>
<gene>
    <name evidence="11" type="ORF">AYBTSS11_LOCUS2990</name>
</gene>
<reference evidence="11" key="1">
    <citation type="submission" date="2023-10" db="EMBL/GenBank/DDBJ databases">
        <authorList>
            <person name="Domelevo Entfellner J.-B."/>
        </authorList>
    </citation>
    <scope>NUCLEOTIDE SEQUENCE</scope>
</reference>
<feature type="compositionally biased region" description="Basic and acidic residues" evidence="9">
    <location>
        <begin position="1"/>
        <end position="17"/>
    </location>
</feature>
<dbReference type="Gramene" id="rna-AYBTSS11_LOCUS2990">
    <property type="protein sequence ID" value="CAJ1894337.1"/>
    <property type="gene ID" value="gene-AYBTSS11_LOCUS2990"/>
</dbReference>
<dbReference type="CDD" id="cd10507">
    <property type="entry name" value="Zn-ribbon_RPA12"/>
    <property type="match status" value="1"/>
</dbReference>